<gene>
    <name evidence="2" type="ORF">LSAT_V11C900497280</name>
</gene>
<dbReference type="PANTHER" id="PTHR23272:SF190">
    <property type="entry name" value="ZINC FINGER, BED-TYPE-RELATED"/>
    <property type="match status" value="1"/>
</dbReference>
<evidence type="ECO:0000259" key="1">
    <source>
        <dbReference type="Pfam" id="PF05699"/>
    </source>
</evidence>
<dbReference type="Proteomes" id="UP000235145">
    <property type="component" value="Unassembled WGS sequence"/>
</dbReference>
<evidence type="ECO:0000313" key="2">
    <source>
        <dbReference type="EMBL" id="KAJ0188543.1"/>
    </source>
</evidence>
<dbReference type="InterPro" id="IPR012337">
    <property type="entry name" value="RNaseH-like_sf"/>
</dbReference>
<dbReference type="GO" id="GO:0046983">
    <property type="term" value="F:protein dimerization activity"/>
    <property type="evidence" value="ECO:0007669"/>
    <property type="project" value="InterPro"/>
</dbReference>
<dbReference type="EMBL" id="NBSK02000009">
    <property type="protein sequence ID" value="KAJ0188543.1"/>
    <property type="molecule type" value="Genomic_DNA"/>
</dbReference>
<dbReference type="Pfam" id="PF05699">
    <property type="entry name" value="Dimer_Tnp_hAT"/>
    <property type="match status" value="1"/>
</dbReference>
<dbReference type="AlphaFoldDB" id="A0A9R1UKH1"/>
<evidence type="ECO:0000313" key="3">
    <source>
        <dbReference type="Proteomes" id="UP000235145"/>
    </source>
</evidence>
<reference evidence="2 3" key="1">
    <citation type="journal article" date="2017" name="Nat. Commun.">
        <title>Genome assembly with in vitro proximity ligation data and whole-genome triplication in lettuce.</title>
        <authorList>
            <person name="Reyes-Chin-Wo S."/>
            <person name="Wang Z."/>
            <person name="Yang X."/>
            <person name="Kozik A."/>
            <person name="Arikit S."/>
            <person name="Song C."/>
            <person name="Xia L."/>
            <person name="Froenicke L."/>
            <person name="Lavelle D.O."/>
            <person name="Truco M.J."/>
            <person name="Xia R."/>
            <person name="Zhu S."/>
            <person name="Xu C."/>
            <person name="Xu H."/>
            <person name="Xu X."/>
            <person name="Cox K."/>
            <person name="Korf I."/>
            <person name="Meyers B.C."/>
            <person name="Michelmore R.W."/>
        </authorList>
    </citation>
    <scope>NUCLEOTIDE SEQUENCE [LARGE SCALE GENOMIC DNA]</scope>
    <source>
        <strain evidence="3">cv. Salinas</strain>
        <tissue evidence="2">Seedlings</tissue>
    </source>
</reference>
<dbReference type="InterPro" id="IPR008906">
    <property type="entry name" value="HATC_C_dom"/>
</dbReference>
<proteinExistence type="predicted"/>
<organism evidence="2 3">
    <name type="scientific">Lactuca sativa</name>
    <name type="common">Garden lettuce</name>
    <dbReference type="NCBI Taxonomy" id="4236"/>
    <lineage>
        <taxon>Eukaryota</taxon>
        <taxon>Viridiplantae</taxon>
        <taxon>Streptophyta</taxon>
        <taxon>Embryophyta</taxon>
        <taxon>Tracheophyta</taxon>
        <taxon>Spermatophyta</taxon>
        <taxon>Magnoliopsida</taxon>
        <taxon>eudicotyledons</taxon>
        <taxon>Gunneridae</taxon>
        <taxon>Pentapetalae</taxon>
        <taxon>asterids</taxon>
        <taxon>campanulids</taxon>
        <taxon>Asterales</taxon>
        <taxon>Asteraceae</taxon>
        <taxon>Cichorioideae</taxon>
        <taxon>Cichorieae</taxon>
        <taxon>Lactucinae</taxon>
        <taxon>Lactuca</taxon>
    </lineage>
</organism>
<keyword evidence="3" id="KW-1185">Reference proteome</keyword>
<protein>
    <recommendedName>
        <fullName evidence="1">HAT C-terminal dimerisation domain-containing protein</fullName>
    </recommendedName>
</protein>
<comment type="caution">
    <text evidence="2">The sequence shown here is derived from an EMBL/GenBank/DDBJ whole genome shotgun (WGS) entry which is preliminary data.</text>
</comment>
<name>A0A9R1UKH1_LACSA</name>
<feature type="domain" description="HAT C-terminal dimerisation" evidence="1">
    <location>
        <begin position="32"/>
        <end position="68"/>
    </location>
</feature>
<accession>A0A9R1UKH1</accession>
<dbReference type="PANTHER" id="PTHR23272">
    <property type="entry name" value="BED FINGER-RELATED"/>
    <property type="match status" value="1"/>
</dbReference>
<dbReference type="SUPFAM" id="SSF53098">
    <property type="entry name" value="Ribonuclease H-like"/>
    <property type="match status" value="1"/>
</dbReference>
<sequence>MDNELRTYLKENIVNHKKDFSVLGWWRVNTISVAFDFAFTTCGRVVSQYRTSLLTLIVEVLLCTQDWVRKSTNLIIDNVDDILIDHDISLGKKFILVLFL</sequence>